<reference evidence="3" key="1">
    <citation type="submission" date="2020-07" db="EMBL/GenBank/DDBJ databases">
        <authorList>
            <person name="Tarantini F.S."/>
            <person name="Hong K.W."/>
            <person name="Chan K.G."/>
        </authorList>
    </citation>
    <scope>NUCLEOTIDE SEQUENCE</scope>
    <source>
        <strain evidence="3">32-07</strain>
    </source>
</reference>
<dbReference type="GO" id="GO:0016787">
    <property type="term" value="F:hydrolase activity"/>
    <property type="evidence" value="ECO:0007669"/>
    <property type="project" value="UniProtKB-KW"/>
</dbReference>
<dbReference type="SUPFAM" id="SSF53474">
    <property type="entry name" value="alpha/beta-Hydrolases"/>
    <property type="match status" value="1"/>
</dbReference>
<keyword evidence="1 3" id="KW-0378">Hydrolase</keyword>
<sequence length="295" mass="31789">MRVETVDLDDWPGRGLSDEELDVAYNVRRKAGPELFERHMGRYRAESARAVDGLPGHPGIVYDEASGERLDVWGAGGPDLRPAFVFLHGGYWMALSRHESSFMARALHGQGVATVVPDYTLAPEATLEEIVRQVRAAVAWVHRHGRGHGLDPDRIVVGGSSAGGHLTGMTMVGGWQAPLGLPEDVVKAAMPFSGLFDLRPLTRVYVNQVVGLDLPRAAALSPALLPAPRRCPAVIAVAEHDGAGFLAQSRRFAPHWDAAGPLVVPDRDHFDVVLDLADPGSAVFRALLALIGPRH</sequence>
<dbReference type="Pfam" id="PF20434">
    <property type="entry name" value="BD-FAE"/>
    <property type="match status" value="1"/>
</dbReference>
<dbReference type="PANTHER" id="PTHR48081:SF33">
    <property type="entry name" value="KYNURENINE FORMAMIDASE"/>
    <property type="match status" value="1"/>
</dbReference>
<dbReference type="InterPro" id="IPR049492">
    <property type="entry name" value="BD-FAE-like_dom"/>
</dbReference>
<evidence type="ECO:0000313" key="3">
    <source>
        <dbReference type="EMBL" id="QXJ20129.1"/>
    </source>
</evidence>
<accession>A0ABX8QMZ6</accession>
<name>A0ABX8QMZ6_9ACTN</name>
<dbReference type="Proteomes" id="UP001049518">
    <property type="component" value="Chromosome"/>
</dbReference>
<feature type="domain" description="BD-FAE-like" evidence="2">
    <location>
        <begin position="81"/>
        <end position="171"/>
    </location>
</feature>
<dbReference type="Gene3D" id="3.40.50.1820">
    <property type="entry name" value="alpha/beta hydrolase"/>
    <property type="match status" value="1"/>
</dbReference>
<proteinExistence type="predicted"/>
<evidence type="ECO:0000313" key="4">
    <source>
        <dbReference type="Proteomes" id="UP001049518"/>
    </source>
</evidence>
<evidence type="ECO:0000256" key="1">
    <source>
        <dbReference type="ARBA" id="ARBA00022801"/>
    </source>
</evidence>
<evidence type="ECO:0000259" key="2">
    <source>
        <dbReference type="Pfam" id="PF20434"/>
    </source>
</evidence>
<dbReference type="InterPro" id="IPR029058">
    <property type="entry name" value="AB_hydrolase_fold"/>
</dbReference>
<protein>
    <submittedName>
        <fullName evidence="3">Alpha/beta hydrolase</fullName>
    </submittedName>
</protein>
<dbReference type="InterPro" id="IPR050300">
    <property type="entry name" value="GDXG_lipolytic_enzyme"/>
</dbReference>
<dbReference type="EMBL" id="CP059572">
    <property type="protein sequence ID" value="QXJ20129.1"/>
    <property type="molecule type" value="Genomic_DNA"/>
</dbReference>
<keyword evidence="4" id="KW-1185">Reference proteome</keyword>
<gene>
    <name evidence="3" type="ORF">AGRA3207_000783</name>
</gene>
<dbReference type="PANTHER" id="PTHR48081">
    <property type="entry name" value="AB HYDROLASE SUPERFAMILY PROTEIN C4A8.06C"/>
    <property type="match status" value="1"/>
</dbReference>
<organism evidence="3 4">
    <name type="scientific">Actinomadura graeca</name>
    <dbReference type="NCBI Taxonomy" id="2750812"/>
    <lineage>
        <taxon>Bacteria</taxon>
        <taxon>Bacillati</taxon>
        <taxon>Actinomycetota</taxon>
        <taxon>Actinomycetes</taxon>
        <taxon>Streptosporangiales</taxon>
        <taxon>Thermomonosporaceae</taxon>
        <taxon>Actinomadura</taxon>
    </lineage>
</organism>